<evidence type="ECO:0000313" key="2">
    <source>
        <dbReference type="EMBL" id="KAK5171916.1"/>
    </source>
</evidence>
<proteinExistence type="predicted"/>
<accession>A0AAV9PHD6</accession>
<name>A0AAV9PHD6_9PEZI</name>
<dbReference type="EMBL" id="JAVRRT010000005">
    <property type="protein sequence ID" value="KAK5171916.1"/>
    <property type="molecule type" value="Genomic_DNA"/>
</dbReference>
<sequence>MCNGQSTRTSEGGVIAILKAPSTKSRPPLHREWSMRLQGDHSTGGTSACIDGFDEGVDGSPINGHLVIHRDGDLRSLPSSTEESSILHRITLPKSFKAGTPFLLHSKLDLGVGGDGIIGRRVSLLTGGGVLGEGIAGFN</sequence>
<protein>
    <submittedName>
        <fullName evidence="2">Uncharacterized protein</fullName>
    </submittedName>
</protein>
<feature type="compositionally biased region" description="Polar residues" evidence="1">
    <location>
        <begin position="1"/>
        <end position="10"/>
    </location>
</feature>
<dbReference type="RefSeq" id="XP_064660760.1">
    <property type="nucleotide sequence ID" value="XM_064800809.1"/>
</dbReference>
<dbReference type="Proteomes" id="UP001337655">
    <property type="component" value="Unassembled WGS sequence"/>
</dbReference>
<gene>
    <name evidence="2" type="ORF">LTR77_003553</name>
</gene>
<dbReference type="AlphaFoldDB" id="A0AAV9PHD6"/>
<reference evidence="2 3" key="1">
    <citation type="submission" date="2023-08" db="EMBL/GenBank/DDBJ databases">
        <title>Black Yeasts Isolated from many extreme environments.</title>
        <authorList>
            <person name="Coleine C."/>
            <person name="Stajich J.E."/>
            <person name="Selbmann L."/>
        </authorList>
    </citation>
    <scope>NUCLEOTIDE SEQUENCE [LARGE SCALE GENOMIC DNA]</scope>
    <source>
        <strain evidence="2 3">CCFEE 5935</strain>
    </source>
</reference>
<organism evidence="2 3">
    <name type="scientific">Saxophila tyrrhenica</name>
    <dbReference type="NCBI Taxonomy" id="1690608"/>
    <lineage>
        <taxon>Eukaryota</taxon>
        <taxon>Fungi</taxon>
        <taxon>Dikarya</taxon>
        <taxon>Ascomycota</taxon>
        <taxon>Pezizomycotina</taxon>
        <taxon>Dothideomycetes</taxon>
        <taxon>Dothideomycetidae</taxon>
        <taxon>Mycosphaerellales</taxon>
        <taxon>Extremaceae</taxon>
        <taxon>Saxophila</taxon>
    </lineage>
</organism>
<evidence type="ECO:0000313" key="3">
    <source>
        <dbReference type="Proteomes" id="UP001337655"/>
    </source>
</evidence>
<dbReference type="GeneID" id="89924899"/>
<comment type="caution">
    <text evidence="2">The sequence shown here is derived from an EMBL/GenBank/DDBJ whole genome shotgun (WGS) entry which is preliminary data.</text>
</comment>
<evidence type="ECO:0000256" key="1">
    <source>
        <dbReference type="SAM" id="MobiDB-lite"/>
    </source>
</evidence>
<feature type="region of interest" description="Disordered" evidence="1">
    <location>
        <begin position="1"/>
        <end position="30"/>
    </location>
</feature>
<keyword evidence="3" id="KW-1185">Reference proteome</keyword>